<dbReference type="EMBL" id="CP004350">
    <property type="protein sequence ID" value="AHI20122.1"/>
    <property type="molecule type" value="Genomic_DNA"/>
</dbReference>
<proteinExistence type="predicted"/>
<evidence type="ECO:0008006" key="4">
    <source>
        <dbReference type="Google" id="ProtNLM"/>
    </source>
</evidence>
<evidence type="ECO:0000313" key="3">
    <source>
        <dbReference type="Proteomes" id="UP000019226"/>
    </source>
</evidence>
<evidence type="ECO:0000256" key="1">
    <source>
        <dbReference type="SAM" id="Phobius"/>
    </source>
</evidence>
<name>A0ABN4CFG6_9CORY</name>
<keyword evidence="1" id="KW-0472">Membrane</keyword>
<keyword evidence="3" id="KW-1185">Reference proteome</keyword>
<evidence type="ECO:0000313" key="2">
    <source>
        <dbReference type="EMBL" id="AHI20122.1"/>
    </source>
</evidence>
<feature type="transmembrane region" description="Helical" evidence="1">
    <location>
        <begin position="21"/>
        <end position="40"/>
    </location>
</feature>
<protein>
    <recommendedName>
        <fullName evidence="4">Extracellular solute-binding protein</fullName>
    </recommendedName>
</protein>
<dbReference type="RefSeq" id="WP_006823034.1">
    <property type="nucleotide sequence ID" value="NZ_CP004350.1"/>
</dbReference>
<sequence length="392" mass="42732">MESNRSVGRETSGQGTGRRKFGLLLGVVLLIFAVAAIFIGRDDGNKARFDSLVDSVLPASDPVDVGLLVGSEKKGFLADPRVVAAFREEGFNISVSTMGSLEIAQRASQGSLPDHDFYFPASSGNAELKSFVGAQSQEGLHVESNIALVAKRDVAEDLASQGYLEPLEGQFQANARELYRMLTSGQRWRDVTDVYQSPLNVGVLTSDPTRSYSSAQFAYLMADAAMGGSLRSSSNLTEGARRVLPIFQAQGLTEGSSGDSFNQFIASNGHGTPMTVAYDSQFLALVNQRPEKAEEFALINLNPTVRVQHELVVNDSSMSTGKAEDFIQVLEENQEVLTVMMEYGFAPSAESNYRSTFDERTRDVFPQNPRYLSSAPTMEETTRLAGELERLM</sequence>
<keyword evidence="1" id="KW-1133">Transmembrane helix</keyword>
<gene>
    <name evidence="2" type="ORF">CCASEI_07765</name>
</gene>
<accession>A0ABN4CFG6</accession>
<dbReference type="GeneID" id="82877697"/>
<reference evidence="3" key="1">
    <citation type="submission" date="2013-02" db="EMBL/GenBank/DDBJ databases">
        <title>The complete genome sequence of Corynebacterium casei LMG S-19264 (=DSM 44701).</title>
        <authorList>
            <person name="Ruckert C."/>
            <person name="Albersmeier A."/>
            <person name="Kalinowski J."/>
        </authorList>
    </citation>
    <scope>NUCLEOTIDE SEQUENCE [LARGE SCALE GENOMIC DNA]</scope>
    <source>
        <strain evidence="3">LMG S-19264</strain>
    </source>
</reference>
<dbReference type="Proteomes" id="UP000019226">
    <property type="component" value="Chromosome"/>
</dbReference>
<keyword evidence="1" id="KW-0812">Transmembrane</keyword>
<organism evidence="2 3">
    <name type="scientific">Corynebacterium casei LMG S-19264</name>
    <dbReference type="NCBI Taxonomy" id="1285583"/>
    <lineage>
        <taxon>Bacteria</taxon>
        <taxon>Bacillati</taxon>
        <taxon>Actinomycetota</taxon>
        <taxon>Actinomycetes</taxon>
        <taxon>Mycobacteriales</taxon>
        <taxon>Corynebacteriaceae</taxon>
        <taxon>Corynebacterium</taxon>
    </lineage>
</organism>